<sequence>MAVLPILIAPHPSLKRRAEPVQEVDDEIRQLTDDMLETMYDAPGVGLAAPQVDVAKRVIVIDCADDGEAPQPYRMINPELLWTSQDQDTREEGCLSLPDIYADVTRAAACKVAYLDQRGEHHELEAEGLLAVCIQHEIDHLNGVLFVDHLSALKRNMLMRKLAKQQAGKKPNKKASVGA</sequence>
<evidence type="ECO:0000313" key="4">
    <source>
        <dbReference type="Proteomes" id="UP001296873"/>
    </source>
</evidence>
<dbReference type="HAMAP" id="MF_00163">
    <property type="entry name" value="Pep_deformylase"/>
    <property type="match status" value="1"/>
</dbReference>
<dbReference type="RefSeq" id="WP_200341765.1">
    <property type="nucleotide sequence ID" value="NZ_NRRL01000048.1"/>
</dbReference>
<protein>
    <recommendedName>
        <fullName evidence="2">Peptide deformylase</fullName>
        <shortName evidence="2">PDF</shortName>
        <ecNumber evidence="2">3.5.1.88</ecNumber>
    </recommendedName>
    <alternativeName>
        <fullName evidence="2">Polypeptide deformylase</fullName>
    </alternativeName>
</protein>
<dbReference type="InterPro" id="IPR036821">
    <property type="entry name" value="Peptide_deformylase_sf"/>
</dbReference>
<feature type="binding site" evidence="2">
    <location>
        <position position="140"/>
    </location>
    <ligand>
        <name>Fe cation</name>
        <dbReference type="ChEBI" id="CHEBI:24875"/>
    </ligand>
</feature>
<dbReference type="Pfam" id="PF01327">
    <property type="entry name" value="Pep_deformylase"/>
    <property type="match status" value="1"/>
</dbReference>
<dbReference type="InterPro" id="IPR023635">
    <property type="entry name" value="Peptide_deformylase"/>
</dbReference>
<dbReference type="EC" id="3.5.1.88" evidence="2"/>
<evidence type="ECO:0000313" key="3">
    <source>
        <dbReference type="EMBL" id="MBK1669434.1"/>
    </source>
</evidence>
<evidence type="ECO:0000256" key="2">
    <source>
        <dbReference type="HAMAP-Rule" id="MF_00163"/>
    </source>
</evidence>
<comment type="cofactor">
    <cofactor evidence="2">
        <name>Fe(2+)</name>
        <dbReference type="ChEBI" id="CHEBI:29033"/>
    </cofactor>
    <text evidence="2">Binds 1 Fe(2+) ion.</text>
</comment>
<comment type="caution">
    <text evidence="3">The sequence shown here is derived from an EMBL/GenBank/DDBJ whole genome shotgun (WGS) entry which is preliminary data.</text>
</comment>
<name>A0ABS1DGT6_9PROT</name>
<dbReference type="NCBIfam" id="TIGR00079">
    <property type="entry name" value="pept_deformyl"/>
    <property type="match status" value="1"/>
</dbReference>
<keyword evidence="2" id="KW-0378">Hydrolase</keyword>
<proteinExistence type="inferred from homology"/>
<organism evidence="3 4">
    <name type="scientific">Rhodovibrio sodomensis</name>
    <dbReference type="NCBI Taxonomy" id="1088"/>
    <lineage>
        <taxon>Bacteria</taxon>
        <taxon>Pseudomonadati</taxon>
        <taxon>Pseudomonadota</taxon>
        <taxon>Alphaproteobacteria</taxon>
        <taxon>Rhodospirillales</taxon>
        <taxon>Rhodovibrionaceae</taxon>
        <taxon>Rhodovibrio</taxon>
    </lineage>
</organism>
<dbReference type="PRINTS" id="PR01576">
    <property type="entry name" value="PDEFORMYLASE"/>
</dbReference>
<comment type="catalytic activity">
    <reaction evidence="2">
        <text>N-terminal N-formyl-L-methionyl-[peptide] + H2O = N-terminal L-methionyl-[peptide] + formate</text>
        <dbReference type="Rhea" id="RHEA:24420"/>
        <dbReference type="Rhea" id="RHEA-COMP:10639"/>
        <dbReference type="Rhea" id="RHEA-COMP:10640"/>
        <dbReference type="ChEBI" id="CHEBI:15377"/>
        <dbReference type="ChEBI" id="CHEBI:15740"/>
        <dbReference type="ChEBI" id="CHEBI:49298"/>
        <dbReference type="ChEBI" id="CHEBI:64731"/>
        <dbReference type="EC" id="3.5.1.88"/>
    </reaction>
</comment>
<feature type="binding site" evidence="2">
    <location>
        <position position="94"/>
    </location>
    <ligand>
        <name>Fe cation</name>
        <dbReference type="ChEBI" id="CHEBI:24875"/>
    </ligand>
</feature>
<comment type="similarity">
    <text evidence="1 2">Belongs to the polypeptide deformylase family.</text>
</comment>
<keyword evidence="2" id="KW-0479">Metal-binding</keyword>
<dbReference type="EMBL" id="NRRL01000048">
    <property type="protein sequence ID" value="MBK1669434.1"/>
    <property type="molecule type" value="Genomic_DNA"/>
</dbReference>
<dbReference type="CDD" id="cd00487">
    <property type="entry name" value="Pep_deformylase"/>
    <property type="match status" value="1"/>
</dbReference>
<keyword evidence="2" id="KW-0408">Iron</keyword>
<reference evidence="3 4" key="1">
    <citation type="journal article" date="2020" name="Microorganisms">
        <title>Osmotic Adaptation and Compatible Solute Biosynthesis of Phototrophic Bacteria as Revealed from Genome Analyses.</title>
        <authorList>
            <person name="Imhoff J.F."/>
            <person name="Rahn T."/>
            <person name="Kunzel S."/>
            <person name="Keller A."/>
            <person name="Neulinger S.C."/>
        </authorList>
    </citation>
    <scope>NUCLEOTIDE SEQUENCE [LARGE SCALE GENOMIC DNA]</scope>
    <source>
        <strain evidence="3 4">DSM 9895</strain>
    </source>
</reference>
<dbReference type="Proteomes" id="UP001296873">
    <property type="component" value="Unassembled WGS sequence"/>
</dbReference>
<dbReference type="SUPFAM" id="SSF56420">
    <property type="entry name" value="Peptide deformylase"/>
    <property type="match status" value="1"/>
</dbReference>
<dbReference type="PIRSF" id="PIRSF004749">
    <property type="entry name" value="Pep_def"/>
    <property type="match status" value="1"/>
</dbReference>
<feature type="active site" evidence="2">
    <location>
        <position position="137"/>
    </location>
</feature>
<dbReference type="Gene3D" id="3.90.45.10">
    <property type="entry name" value="Peptide deformylase"/>
    <property type="match status" value="1"/>
</dbReference>
<keyword evidence="4" id="KW-1185">Reference proteome</keyword>
<feature type="binding site" evidence="2">
    <location>
        <position position="136"/>
    </location>
    <ligand>
        <name>Fe cation</name>
        <dbReference type="ChEBI" id="CHEBI:24875"/>
    </ligand>
</feature>
<gene>
    <name evidence="2" type="primary">def</name>
    <name evidence="3" type="ORF">CKO28_15455</name>
</gene>
<dbReference type="NCBIfam" id="NF001159">
    <property type="entry name" value="PRK00150.1-3"/>
    <property type="match status" value="1"/>
</dbReference>
<comment type="function">
    <text evidence="2">Removes the formyl group from the N-terminal Met of newly synthesized proteins. Requires at least a dipeptide for an efficient rate of reaction. N-terminal L-methionine is a prerequisite for activity but the enzyme has broad specificity at other positions.</text>
</comment>
<dbReference type="PANTHER" id="PTHR10458:SF22">
    <property type="entry name" value="PEPTIDE DEFORMYLASE"/>
    <property type="match status" value="1"/>
</dbReference>
<accession>A0ABS1DGT6</accession>
<evidence type="ECO:0000256" key="1">
    <source>
        <dbReference type="ARBA" id="ARBA00010759"/>
    </source>
</evidence>
<keyword evidence="2" id="KW-0648">Protein biosynthesis</keyword>
<dbReference type="PANTHER" id="PTHR10458">
    <property type="entry name" value="PEPTIDE DEFORMYLASE"/>
    <property type="match status" value="1"/>
</dbReference>